<evidence type="ECO:0000256" key="2">
    <source>
        <dbReference type="ARBA" id="ARBA00001282"/>
    </source>
</evidence>
<dbReference type="AlphaFoldDB" id="A0A9X1QMR3"/>
<feature type="binding site" evidence="14">
    <location>
        <position position="228"/>
    </location>
    <ligand>
        <name>a divalent metal cation</name>
        <dbReference type="ChEBI" id="CHEBI:60240"/>
    </ligand>
</feature>
<dbReference type="GO" id="GO:0016114">
    <property type="term" value="P:terpenoid biosynthetic process"/>
    <property type="evidence" value="ECO:0007669"/>
    <property type="project" value="InterPro"/>
</dbReference>
<dbReference type="PANTHER" id="PTHR43181">
    <property type="entry name" value="2-C-METHYL-D-ERYTHRITOL 2,4-CYCLODIPHOSPHATE SYNTHASE, CHLOROPLASTIC"/>
    <property type="match status" value="1"/>
</dbReference>
<dbReference type="GO" id="GO:0019288">
    <property type="term" value="P:isopentenyl diphosphate biosynthetic process, methylerythritol 4-phosphate pathway"/>
    <property type="evidence" value="ECO:0007669"/>
    <property type="project" value="UniProtKB-UniRule"/>
</dbReference>
<dbReference type="NCBIfam" id="TIGR00453">
    <property type="entry name" value="ispD"/>
    <property type="match status" value="1"/>
</dbReference>
<comment type="catalytic activity">
    <reaction evidence="2 14">
        <text>2-C-methyl-D-erythritol 4-phosphate + CTP + H(+) = 4-CDP-2-C-methyl-D-erythritol + diphosphate</text>
        <dbReference type="Rhea" id="RHEA:13429"/>
        <dbReference type="ChEBI" id="CHEBI:15378"/>
        <dbReference type="ChEBI" id="CHEBI:33019"/>
        <dbReference type="ChEBI" id="CHEBI:37563"/>
        <dbReference type="ChEBI" id="CHEBI:57823"/>
        <dbReference type="ChEBI" id="CHEBI:58262"/>
        <dbReference type="EC" id="2.7.7.60"/>
    </reaction>
</comment>
<comment type="similarity">
    <text evidence="14">In the C-terminal section; belongs to the IspF family.</text>
</comment>
<dbReference type="CDD" id="cd02516">
    <property type="entry name" value="CDP-ME_synthetase"/>
    <property type="match status" value="1"/>
</dbReference>
<keyword evidence="17" id="KW-1185">Reference proteome</keyword>
<protein>
    <recommendedName>
        <fullName evidence="14">Bifunctional enzyme IspD/IspF</fullName>
    </recommendedName>
    <domain>
        <recommendedName>
            <fullName evidence="14">2-C-methyl-D-erythritol 4-phosphate cytidylyltransferase</fullName>
            <ecNumber evidence="14">2.7.7.60</ecNumber>
        </recommendedName>
        <alternativeName>
            <fullName evidence="14">4-diphosphocytidyl-2C-methyl-D-erythritol synthase</fullName>
        </alternativeName>
        <alternativeName>
            <fullName evidence="14">MEP cytidylyltransferase</fullName>
            <shortName evidence="14">MCT</shortName>
        </alternativeName>
    </domain>
    <domain>
        <recommendedName>
            <fullName evidence="14">2-C-methyl-D-erythritol 2,4-cyclodiphosphate synthase</fullName>
            <shortName evidence="14">MECDP-synthase</shortName>
            <shortName evidence="14">MECPP-synthase</shortName>
            <shortName evidence="14">MECPS</shortName>
            <ecNumber evidence="14">4.6.1.12</ecNumber>
        </recommendedName>
    </domain>
</protein>
<evidence type="ECO:0000256" key="3">
    <source>
        <dbReference type="ARBA" id="ARBA00001968"/>
    </source>
</evidence>
<dbReference type="GO" id="GO:0046872">
    <property type="term" value="F:metal ion binding"/>
    <property type="evidence" value="ECO:0007669"/>
    <property type="project" value="UniProtKB-KW"/>
</dbReference>
<dbReference type="PROSITE" id="PS01295">
    <property type="entry name" value="ISPD"/>
    <property type="match status" value="1"/>
</dbReference>
<keyword evidence="11 14" id="KW-0414">Isoprene biosynthesis</keyword>
<comment type="similarity">
    <text evidence="14">In the N-terminal section; belongs to the IspD/TarI cytidylyltransferase family. IspD subfamily.</text>
</comment>
<evidence type="ECO:0000313" key="16">
    <source>
        <dbReference type="EMBL" id="MCF2514204.1"/>
    </source>
</evidence>
<feature type="binding site" evidence="14">
    <location>
        <position position="230"/>
    </location>
    <ligand>
        <name>a divalent metal cation</name>
        <dbReference type="ChEBI" id="CHEBI:60240"/>
    </ligand>
</feature>
<name>A0A9X1QMR3_9SPHN</name>
<evidence type="ECO:0000259" key="15">
    <source>
        <dbReference type="Pfam" id="PF02542"/>
    </source>
</evidence>
<feature type="site" description="Transition state stabilizer" evidence="14">
    <location>
        <position position="353"/>
    </location>
</feature>
<dbReference type="InterPro" id="IPR026596">
    <property type="entry name" value="IspD/F"/>
</dbReference>
<evidence type="ECO:0000256" key="5">
    <source>
        <dbReference type="ARBA" id="ARBA00004787"/>
    </source>
</evidence>
<feature type="site" description="Transition state stabilizer" evidence="14">
    <location>
        <position position="15"/>
    </location>
</feature>
<feature type="binding site" evidence="14">
    <location>
        <position position="362"/>
    </location>
    <ligand>
        <name>4-CDP-2-C-methyl-D-erythritol 2-phosphate</name>
        <dbReference type="ChEBI" id="CHEBI:57919"/>
    </ligand>
</feature>
<feature type="binding site" evidence="14">
    <location>
        <begin position="228"/>
        <end position="230"/>
    </location>
    <ligand>
        <name>4-CDP-2-C-methyl-D-erythritol 2-phosphate</name>
        <dbReference type="ChEBI" id="CHEBI:57919"/>
    </ligand>
</feature>
<dbReference type="HAMAP" id="MF_01520">
    <property type="entry name" value="IspDF"/>
    <property type="match status" value="1"/>
</dbReference>
<dbReference type="SUPFAM" id="SSF69765">
    <property type="entry name" value="IpsF-like"/>
    <property type="match status" value="1"/>
</dbReference>
<comment type="function">
    <text evidence="14">Bifunctional enzyme that catalyzes the formation of 4-diphosphocytidyl-2-C-methyl-D-erythritol from CTP and 2-C-methyl-D-erythritol 4-phosphate (MEP) (IspD), and catalyzes the conversion of 4-diphosphocytidyl-2-C-methyl-D-erythritol 2-phosphate (CDP-ME2P) to 2-C-methyl-D-erythritol 2,4-cyclodiphosphate (ME-CPP) with a corresponding release of cytidine 5-monophosphate (CMP) (IspF).</text>
</comment>
<dbReference type="GO" id="GO:0008685">
    <property type="term" value="F:2-C-methyl-D-erythritol 2,4-cyclodiphosphate synthase activity"/>
    <property type="evidence" value="ECO:0007669"/>
    <property type="project" value="UniProtKB-UniRule"/>
</dbReference>
<comment type="catalytic activity">
    <reaction evidence="1 14">
        <text>4-CDP-2-C-methyl-D-erythritol 2-phosphate = 2-C-methyl-D-erythritol 2,4-cyclic diphosphate + CMP</text>
        <dbReference type="Rhea" id="RHEA:23864"/>
        <dbReference type="ChEBI" id="CHEBI:57919"/>
        <dbReference type="ChEBI" id="CHEBI:58483"/>
        <dbReference type="ChEBI" id="CHEBI:60377"/>
        <dbReference type="EC" id="4.6.1.12"/>
    </reaction>
</comment>
<dbReference type="PANTHER" id="PTHR43181:SF1">
    <property type="entry name" value="2-C-METHYL-D-ERYTHRITOL 2,4-CYCLODIPHOSPHATE SYNTHASE, CHLOROPLASTIC"/>
    <property type="match status" value="1"/>
</dbReference>
<evidence type="ECO:0000256" key="7">
    <source>
        <dbReference type="ARBA" id="ARBA00009789"/>
    </source>
</evidence>
<dbReference type="Pfam" id="PF01128">
    <property type="entry name" value="IspD"/>
    <property type="match status" value="1"/>
</dbReference>
<dbReference type="EC" id="4.6.1.12" evidence="14"/>
<proteinExistence type="inferred from homology"/>
<feature type="site" description="Transition state stabilizer" evidence="14">
    <location>
        <position position="254"/>
    </location>
</feature>
<feature type="binding site" evidence="14">
    <location>
        <begin position="276"/>
        <end position="278"/>
    </location>
    <ligand>
        <name>4-CDP-2-C-methyl-D-erythritol 2-phosphate</name>
        <dbReference type="ChEBI" id="CHEBI:57919"/>
    </ligand>
</feature>
<dbReference type="InterPro" id="IPR034683">
    <property type="entry name" value="IspD/TarI"/>
</dbReference>
<keyword evidence="12 14" id="KW-0456">Lyase</keyword>
<keyword evidence="13 14" id="KW-0511">Multifunctional enzyme</keyword>
<evidence type="ECO:0000256" key="11">
    <source>
        <dbReference type="ARBA" id="ARBA00023229"/>
    </source>
</evidence>
<comment type="similarity">
    <text evidence="7">Belongs to the IspD/TarI cytidylyltransferase family. IspD subfamily.</text>
</comment>
<feature type="site" description="Positions MEP for the nucleophilic attack" evidence="14">
    <location>
        <position position="147"/>
    </location>
</feature>
<comment type="pathway">
    <text evidence="4 14">Isoprenoid biosynthesis; isopentenyl diphosphate biosynthesis via DXP pathway; isopentenyl diphosphate from 1-deoxy-D-xylulose 5-phosphate: step 4/6.</text>
</comment>
<comment type="similarity">
    <text evidence="6">Belongs to the IspF family.</text>
</comment>
<dbReference type="InterPro" id="IPR020555">
    <property type="entry name" value="MECDP_synthase_CS"/>
</dbReference>
<dbReference type="Proteomes" id="UP001139410">
    <property type="component" value="Unassembled WGS sequence"/>
</dbReference>
<dbReference type="InterPro" id="IPR029044">
    <property type="entry name" value="Nucleotide-diphossugar_trans"/>
</dbReference>
<feature type="domain" description="2-C-methyl-D-erythritol 2,4-cyclodiphosphate synthase" evidence="15">
    <location>
        <begin position="222"/>
        <end position="374"/>
    </location>
</feature>
<evidence type="ECO:0000256" key="13">
    <source>
        <dbReference type="ARBA" id="ARBA00023268"/>
    </source>
</evidence>
<dbReference type="Gene3D" id="3.90.550.10">
    <property type="entry name" value="Spore Coat Polysaccharide Biosynthesis Protein SpsA, Chain A"/>
    <property type="match status" value="1"/>
</dbReference>
<dbReference type="FunFam" id="3.30.1330.50:FF:000003">
    <property type="entry name" value="2-C-methyl-D-erythritol 2,4-cyclodiphosphate synthase"/>
    <property type="match status" value="1"/>
</dbReference>
<evidence type="ECO:0000313" key="17">
    <source>
        <dbReference type="Proteomes" id="UP001139410"/>
    </source>
</evidence>
<feature type="site" description="Transition state stabilizer" evidence="14">
    <location>
        <position position="22"/>
    </location>
</feature>
<feature type="binding site" evidence="14">
    <location>
        <position position="262"/>
    </location>
    <ligand>
        <name>a divalent metal cation</name>
        <dbReference type="ChEBI" id="CHEBI:60240"/>
    </ligand>
</feature>
<dbReference type="Pfam" id="PF02542">
    <property type="entry name" value="YgbB"/>
    <property type="match status" value="1"/>
</dbReference>
<feature type="binding site" evidence="14">
    <location>
        <begin position="352"/>
        <end position="355"/>
    </location>
    <ligand>
        <name>4-CDP-2-C-methyl-D-erythritol 2-phosphate</name>
        <dbReference type="ChEBI" id="CHEBI:57919"/>
    </ligand>
</feature>
<evidence type="ECO:0000256" key="8">
    <source>
        <dbReference type="ARBA" id="ARBA00022679"/>
    </source>
</evidence>
<dbReference type="HAMAP" id="MF_00107">
    <property type="entry name" value="IspF"/>
    <property type="match status" value="1"/>
</dbReference>
<dbReference type="RefSeq" id="WP_235066683.1">
    <property type="nucleotide sequence ID" value="NZ_JAKFGM010000001.1"/>
</dbReference>
<evidence type="ECO:0000256" key="4">
    <source>
        <dbReference type="ARBA" id="ARBA00004709"/>
    </source>
</evidence>
<dbReference type="PROSITE" id="PS01350">
    <property type="entry name" value="ISPF"/>
    <property type="match status" value="1"/>
</dbReference>
<feature type="binding site" evidence="14">
    <location>
        <position position="359"/>
    </location>
    <ligand>
        <name>4-CDP-2-C-methyl-D-erythritol 2-phosphate</name>
        <dbReference type="ChEBI" id="CHEBI:57919"/>
    </ligand>
</feature>
<evidence type="ECO:0000256" key="9">
    <source>
        <dbReference type="ARBA" id="ARBA00022695"/>
    </source>
</evidence>
<dbReference type="InterPro" id="IPR001228">
    <property type="entry name" value="IspD"/>
</dbReference>
<dbReference type="NCBIfam" id="NF006899">
    <property type="entry name" value="PRK09382.1"/>
    <property type="match status" value="1"/>
</dbReference>
<evidence type="ECO:0000256" key="12">
    <source>
        <dbReference type="ARBA" id="ARBA00023239"/>
    </source>
</evidence>
<organism evidence="16 17">
    <name type="scientific">Sphingomonas cremea</name>
    <dbReference type="NCBI Taxonomy" id="2904799"/>
    <lineage>
        <taxon>Bacteria</taxon>
        <taxon>Pseudomonadati</taxon>
        <taxon>Pseudomonadota</taxon>
        <taxon>Alphaproteobacteria</taxon>
        <taxon>Sphingomonadales</taxon>
        <taxon>Sphingomonadaceae</taxon>
        <taxon>Sphingomonas</taxon>
    </lineage>
</organism>
<sequence length="381" mass="39648">MTVTALIVAAGSGSRLGGGLPKQYRPIAGTAVLARAVDALASHPAIDSVRVVIGNGHEELARNALGSRDVGELIIGSAERADSVRAGLAAIETDVILVHDAARPFCPHDVIDRLLDALPTADGVVPAIPIADTIARADGLLGKAVDRQGLVRVQTPQAFRLDTLEQAYAQWTDIGATDESTVARAAGFEVAVVLGDPLLEKLTTASDWDRAEVYQATRLISRTGMGFDVHAFAGEGPIMMGGVEIPHERGLAGHSDADVVLHAITDALLGAAVLGDIGEHFPPSDPRWKGASSSIFLAHAADAVRRAGGRIDFVDCTVICEAPKVGPYRDAMRSRVAEILGLPISCVSIKATTTERLGFTGRGEGIAAQAVASVRLPPVGL</sequence>
<dbReference type="InterPro" id="IPR018294">
    <property type="entry name" value="ISPD_synthase_CS"/>
</dbReference>
<evidence type="ECO:0000256" key="6">
    <source>
        <dbReference type="ARBA" id="ARBA00008480"/>
    </source>
</evidence>
<dbReference type="InterPro" id="IPR003526">
    <property type="entry name" value="MECDP_synthase"/>
</dbReference>
<evidence type="ECO:0000256" key="10">
    <source>
        <dbReference type="ARBA" id="ARBA00022723"/>
    </source>
</evidence>
<dbReference type="SUPFAM" id="SSF53448">
    <property type="entry name" value="Nucleotide-diphospho-sugar transferases"/>
    <property type="match status" value="1"/>
</dbReference>
<dbReference type="NCBIfam" id="TIGR00151">
    <property type="entry name" value="ispF"/>
    <property type="match status" value="1"/>
</dbReference>
<comment type="pathway">
    <text evidence="5 14">Isoprenoid biosynthesis; isopentenyl diphosphate biosynthesis via DXP pathway; isopentenyl diphosphate from 1-deoxy-D-xylulose 5-phosphate: step 2/6.</text>
</comment>
<feature type="region of interest" description="2-C-methyl-D-erythritol 2,4-cyclodiphosphate synthase" evidence="14">
    <location>
        <begin position="222"/>
        <end position="381"/>
    </location>
</feature>
<gene>
    <name evidence="14" type="primary">ispDF</name>
    <name evidence="16" type="ORF">LVY65_03855</name>
</gene>
<dbReference type="Gene3D" id="3.30.1330.50">
    <property type="entry name" value="2-C-methyl-D-erythritol 2,4-cyclodiphosphate synthase"/>
    <property type="match status" value="1"/>
</dbReference>
<dbReference type="InterPro" id="IPR036571">
    <property type="entry name" value="MECDP_synthase_sf"/>
</dbReference>
<evidence type="ECO:0000256" key="1">
    <source>
        <dbReference type="ARBA" id="ARBA00000200"/>
    </source>
</evidence>
<feature type="site" description="Positions MEP for the nucleophilic attack" evidence="14">
    <location>
        <position position="201"/>
    </location>
</feature>
<feature type="region of interest" description="2-C-methyl-D-erythritol 4-phosphate cytidylyltransferase" evidence="14">
    <location>
        <begin position="1"/>
        <end position="220"/>
    </location>
</feature>
<comment type="cofactor">
    <cofactor evidence="3 14">
        <name>a divalent metal cation</name>
        <dbReference type="ChEBI" id="CHEBI:60240"/>
    </cofactor>
</comment>
<reference evidence="16" key="1">
    <citation type="submission" date="2022-01" db="EMBL/GenBank/DDBJ databases">
        <authorList>
            <person name="Jo J.-H."/>
            <person name="Im W.-T."/>
        </authorList>
    </citation>
    <scope>NUCLEOTIDE SEQUENCE</scope>
    <source>
        <strain evidence="16">G124</strain>
    </source>
</reference>
<keyword evidence="8 14" id="KW-0808">Transferase</keyword>
<comment type="caution">
    <text evidence="16">The sequence shown here is derived from an EMBL/GenBank/DDBJ whole genome shotgun (WGS) entry which is preliminary data.</text>
</comment>
<dbReference type="CDD" id="cd00554">
    <property type="entry name" value="MECDP_synthase"/>
    <property type="match status" value="1"/>
</dbReference>
<keyword evidence="9 14" id="KW-0548">Nucleotidyltransferase</keyword>
<keyword evidence="10 14" id="KW-0479">Metal-binding</keyword>
<accession>A0A9X1QMR3</accession>
<dbReference type="EMBL" id="JAKFGM010000001">
    <property type="protein sequence ID" value="MCF2514204.1"/>
    <property type="molecule type" value="Genomic_DNA"/>
</dbReference>
<feature type="binding site" evidence="14">
    <location>
        <begin position="254"/>
        <end position="255"/>
    </location>
    <ligand>
        <name>4-CDP-2-C-methyl-D-erythritol 2-phosphate</name>
        <dbReference type="ChEBI" id="CHEBI:57919"/>
    </ligand>
</feature>
<dbReference type="GO" id="GO:0050518">
    <property type="term" value="F:2-C-methyl-D-erythritol 4-phosphate cytidylyltransferase activity"/>
    <property type="evidence" value="ECO:0007669"/>
    <property type="project" value="UniProtKB-UniRule"/>
</dbReference>
<dbReference type="EC" id="2.7.7.60" evidence="14"/>
<dbReference type="HAMAP" id="MF_00108">
    <property type="entry name" value="IspD"/>
    <property type="match status" value="1"/>
</dbReference>
<comment type="caution">
    <text evidence="14">Lacks conserved residue(s) required for the propagation of feature annotation.</text>
</comment>
<evidence type="ECO:0000256" key="14">
    <source>
        <dbReference type="HAMAP-Rule" id="MF_01520"/>
    </source>
</evidence>